<dbReference type="Proteomes" id="UP001172102">
    <property type="component" value="Unassembled WGS sequence"/>
</dbReference>
<keyword evidence="1" id="KW-0479">Metal-binding</keyword>
<protein>
    <recommendedName>
        <fullName evidence="3">C2H2-type domain-containing protein</fullName>
    </recommendedName>
</protein>
<evidence type="ECO:0000256" key="2">
    <source>
        <dbReference type="SAM" id="MobiDB-lite"/>
    </source>
</evidence>
<keyword evidence="1" id="KW-0862">Zinc</keyword>
<feature type="region of interest" description="Disordered" evidence="2">
    <location>
        <begin position="1"/>
        <end position="26"/>
    </location>
</feature>
<keyword evidence="1" id="KW-0863">Zinc-finger</keyword>
<dbReference type="InterPro" id="IPR013087">
    <property type="entry name" value="Znf_C2H2_type"/>
</dbReference>
<evidence type="ECO:0000313" key="5">
    <source>
        <dbReference type="Proteomes" id="UP001172102"/>
    </source>
</evidence>
<dbReference type="SMART" id="SM00355">
    <property type="entry name" value="ZnF_C2H2"/>
    <property type="match status" value="2"/>
</dbReference>
<dbReference type="GO" id="GO:0008270">
    <property type="term" value="F:zinc ion binding"/>
    <property type="evidence" value="ECO:0007669"/>
    <property type="project" value="UniProtKB-KW"/>
</dbReference>
<proteinExistence type="predicted"/>
<evidence type="ECO:0000313" key="4">
    <source>
        <dbReference type="EMBL" id="KAK0715951.1"/>
    </source>
</evidence>
<sequence>MLRVPQLRAVHPCAPELPPSPPPEANISYLLPQLQAEISAVPPSPPLNTDLNLGDWEGQFSDIWSNIPGVGLQPPAQLPSSDPTTQWSVDEQELLVGHPPAASSPCRALEDMKLARPARSRKHACDYLGCSYACALPKDLKKHKIKHLGPSTPGHQSYQCPNPGCDKQFPRKDNGLRHAKHYCRYRPFPPSSSCPP</sequence>
<feature type="region of interest" description="Disordered" evidence="2">
    <location>
        <begin position="145"/>
        <end position="164"/>
    </location>
</feature>
<evidence type="ECO:0000259" key="3">
    <source>
        <dbReference type="PROSITE" id="PS50157"/>
    </source>
</evidence>
<gene>
    <name evidence="4" type="ORF">B0H67DRAFT_582069</name>
</gene>
<name>A0AA40AHJ1_9PEZI</name>
<feature type="compositionally biased region" description="Pro residues" evidence="2">
    <location>
        <begin position="15"/>
        <end position="24"/>
    </location>
</feature>
<dbReference type="EMBL" id="JAUKUA010000004">
    <property type="protein sequence ID" value="KAK0715951.1"/>
    <property type="molecule type" value="Genomic_DNA"/>
</dbReference>
<dbReference type="PROSITE" id="PS50157">
    <property type="entry name" value="ZINC_FINGER_C2H2_2"/>
    <property type="match status" value="1"/>
</dbReference>
<keyword evidence="5" id="KW-1185">Reference proteome</keyword>
<dbReference type="AlphaFoldDB" id="A0AA40AHJ1"/>
<evidence type="ECO:0000256" key="1">
    <source>
        <dbReference type="PROSITE-ProRule" id="PRU00042"/>
    </source>
</evidence>
<feature type="domain" description="C2H2-type" evidence="3">
    <location>
        <begin position="158"/>
        <end position="187"/>
    </location>
</feature>
<organism evidence="4 5">
    <name type="scientific">Lasiosphaeris hirsuta</name>
    <dbReference type="NCBI Taxonomy" id="260670"/>
    <lineage>
        <taxon>Eukaryota</taxon>
        <taxon>Fungi</taxon>
        <taxon>Dikarya</taxon>
        <taxon>Ascomycota</taxon>
        <taxon>Pezizomycotina</taxon>
        <taxon>Sordariomycetes</taxon>
        <taxon>Sordariomycetidae</taxon>
        <taxon>Sordariales</taxon>
        <taxon>Lasiosphaeriaceae</taxon>
        <taxon>Lasiosphaeris</taxon>
    </lineage>
</organism>
<accession>A0AA40AHJ1</accession>
<reference evidence="4" key="1">
    <citation type="submission" date="2023-06" db="EMBL/GenBank/DDBJ databases">
        <title>Genome-scale phylogeny and comparative genomics of the fungal order Sordariales.</title>
        <authorList>
            <consortium name="Lawrence Berkeley National Laboratory"/>
            <person name="Hensen N."/>
            <person name="Bonometti L."/>
            <person name="Westerberg I."/>
            <person name="Brannstrom I.O."/>
            <person name="Guillou S."/>
            <person name="Cros-Aarteil S."/>
            <person name="Calhoun S."/>
            <person name="Haridas S."/>
            <person name="Kuo A."/>
            <person name="Mondo S."/>
            <person name="Pangilinan J."/>
            <person name="Riley R."/>
            <person name="Labutti K."/>
            <person name="Andreopoulos B."/>
            <person name="Lipzen A."/>
            <person name="Chen C."/>
            <person name="Yanf M."/>
            <person name="Daum C."/>
            <person name="Ng V."/>
            <person name="Clum A."/>
            <person name="Steindorff A."/>
            <person name="Ohm R."/>
            <person name="Martin F."/>
            <person name="Silar P."/>
            <person name="Natvig D."/>
            <person name="Lalanne C."/>
            <person name="Gautier V."/>
            <person name="Ament-Velasquez S.L."/>
            <person name="Kruys A."/>
            <person name="Hutchinson M.I."/>
            <person name="Powell A.J."/>
            <person name="Barry K."/>
            <person name="Miller A.N."/>
            <person name="Grigoriev I.V."/>
            <person name="Debuchy R."/>
            <person name="Gladieux P."/>
            <person name="Thoren M.H."/>
            <person name="Johannesson H."/>
        </authorList>
    </citation>
    <scope>NUCLEOTIDE SEQUENCE</scope>
    <source>
        <strain evidence="4">SMH4607-1</strain>
    </source>
</reference>
<comment type="caution">
    <text evidence="4">The sequence shown here is derived from an EMBL/GenBank/DDBJ whole genome shotgun (WGS) entry which is preliminary data.</text>
</comment>
<dbReference type="Gene3D" id="3.30.160.60">
    <property type="entry name" value="Classic Zinc Finger"/>
    <property type="match status" value="1"/>
</dbReference>